<gene>
    <name evidence="8" type="ORF">UFOPK1755_00149</name>
    <name evidence="9" type="ORF">UFOPK2155_00072</name>
</gene>
<evidence type="ECO:0000256" key="3">
    <source>
        <dbReference type="ARBA" id="ARBA00022692"/>
    </source>
</evidence>
<comment type="subcellular location">
    <subcellularLocation>
        <location evidence="1">Cell membrane</location>
        <topology evidence="1">Multi-pass membrane protein</topology>
    </subcellularLocation>
</comment>
<organism evidence="8">
    <name type="scientific">freshwater metagenome</name>
    <dbReference type="NCBI Taxonomy" id="449393"/>
    <lineage>
        <taxon>unclassified sequences</taxon>
        <taxon>metagenomes</taxon>
        <taxon>ecological metagenomes</taxon>
    </lineage>
</organism>
<evidence type="ECO:0000256" key="2">
    <source>
        <dbReference type="ARBA" id="ARBA00022475"/>
    </source>
</evidence>
<keyword evidence="4 6" id="KW-1133">Transmembrane helix</keyword>
<dbReference type="PANTHER" id="PTHR30353">
    <property type="entry name" value="INNER MEMBRANE PROTEIN DEDA-RELATED"/>
    <property type="match status" value="1"/>
</dbReference>
<keyword evidence="3 6" id="KW-0812">Transmembrane</keyword>
<dbReference type="AlphaFoldDB" id="A0A6J6EUA4"/>
<accession>A0A6J6EUA4</accession>
<keyword evidence="5 6" id="KW-0472">Membrane</keyword>
<feature type="transmembrane region" description="Helical" evidence="6">
    <location>
        <begin position="62"/>
        <end position="86"/>
    </location>
</feature>
<feature type="transmembrane region" description="Helical" evidence="6">
    <location>
        <begin position="20"/>
        <end position="42"/>
    </location>
</feature>
<name>A0A6J6EUA4_9ZZZZ</name>
<feature type="transmembrane region" description="Helical" evidence="6">
    <location>
        <begin position="146"/>
        <end position="168"/>
    </location>
</feature>
<feature type="transmembrane region" description="Helical" evidence="6">
    <location>
        <begin position="180"/>
        <end position="197"/>
    </location>
</feature>
<sequence>MSDLTKFFVENFENLAPFIFYLIVGIIIFVETGVLLGFFLPGDSLLFAAGIVASTHGNINPAILAIVVFMAAFLGDQVGFVFGRVIGRPYLERRQSERIQKMIKKSEIYYEKYGFWAVVGARFIPWVRTFVPPIAGTTRMNYYKFLLANALGALIWGVGITLSGFYAASLPWVKTSAVTIGWIFISLWLLSLIVNFVRHRQVLRDR</sequence>
<feature type="domain" description="VTT" evidence="7">
    <location>
        <begin position="40"/>
        <end position="164"/>
    </location>
</feature>
<keyword evidence="2" id="KW-1003">Cell membrane</keyword>
<evidence type="ECO:0000313" key="8">
    <source>
        <dbReference type="EMBL" id="CAB4576378.1"/>
    </source>
</evidence>
<evidence type="ECO:0000313" key="9">
    <source>
        <dbReference type="EMBL" id="CAB4634279.1"/>
    </source>
</evidence>
<evidence type="ECO:0000256" key="5">
    <source>
        <dbReference type="ARBA" id="ARBA00023136"/>
    </source>
</evidence>
<dbReference type="EMBL" id="CAEZTX010000003">
    <property type="protein sequence ID" value="CAB4576378.1"/>
    <property type="molecule type" value="Genomic_DNA"/>
</dbReference>
<evidence type="ECO:0000256" key="1">
    <source>
        <dbReference type="ARBA" id="ARBA00004651"/>
    </source>
</evidence>
<dbReference type="EMBL" id="CAEZVX010000002">
    <property type="protein sequence ID" value="CAB4634279.1"/>
    <property type="molecule type" value="Genomic_DNA"/>
</dbReference>
<dbReference type="InterPro" id="IPR032818">
    <property type="entry name" value="DedA-like"/>
</dbReference>
<evidence type="ECO:0000256" key="6">
    <source>
        <dbReference type="SAM" id="Phobius"/>
    </source>
</evidence>
<dbReference type="PANTHER" id="PTHR30353:SF0">
    <property type="entry name" value="TRANSMEMBRANE PROTEIN"/>
    <property type="match status" value="1"/>
</dbReference>
<dbReference type="GO" id="GO:0005886">
    <property type="term" value="C:plasma membrane"/>
    <property type="evidence" value="ECO:0007669"/>
    <property type="project" value="UniProtKB-SubCell"/>
</dbReference>
<evidence type="ECO:0000259" key="7">
    <source>
        <dbReference type="Pfam" id="PF09335"/>
    </source>
</evidence>
<proteinExistence type="predicted"/>
<dbReference type="InterPro" id="IPR032816">
    <property type="entry name" value="VTT_dom"/>
</dbReference>
<dbReference type="Pfam" id="PF09335">
    <property type="entry name" value="VTT_dom"/>
    <property type="match status" value="1"/>
</dbReference>
<protein>
    <submittedName>
        <fullName evidence="8">Unannotated protein</fullName>
    </submittedName>
</protein>
<reference evidence="8" key="1">
    <citation type="submission" date="2020-05" db="EMBL/GenBank/DDBJ databases">
        <authorList>
            <person name="Chiriac C."/>
            <person name="Salcher M."/>
            <person name="Ghai R."/>
            <person name="Kavagutti S V."/>
        </authorList>
    </citation>
    <scope>NUCLEOTIDE SEQUENCE</scope>
</reference>
<evidence type="ECO:0000256" key="4">
    <source>
        <dbReference type="ARBA" id="ARBA00022989"/>
    </source>
</evidence>